<evidence type="ECO:0000256" key="3">
    <source>
        <dbReference type="ARBA" id="ARBA00022801"/>
    </source>
</evidence>
<dbReference type="InterPro" id="IPR000421">
    <property type="entry name" value="FA58C"/>
</dbReference>
<evidence type="ECO:0000259" key="7">
    <source>
        <dbReference type="PROSITE" id="PS50022"/>
    </source>
</evidence>
<dbReference type="OrthoDB" id="182870at2"/>
<dbReference type="STRING" id="561176.SAMN04488561_6608"/>
<dbReference type="Gene3D" id="2.60.120.260">
    <property type="entry name" value="Galactose-binding domain-like"/>
    <property type="match status" value="1"/>
</dbReference>
<dbReference type="AlphaFoldDB" id="A0A1H5PY28"/>
<dbReference type="SMR" id="A0A1H5PY28"/>
<keyword evidence="4 5" id="KW-0326">Glycosidase</keyword>
<evidence type="ECO:0000313" key="9">
    <source>
        <dbReference type="Proteomes" id="UP000181980"/>
    </source>
</evidence>
<name>A0A1H5PY28_9ACTN</name>
<dbReference type="InterPro" id="IPR018087">
    <property type="entry name" value="Glyco_hydro_5_CS"/>
</dbReference>
<sequence>MFGRSPRTVLLATASALALAAGLLSGAAAAPAPQPDDAAPAALPALRTQGNKIVDATGAPVTLRGLSILAPEQNDVCTDCNSKPINELIDMTITGGWESKVLRLLVTEVLGKDLAAYDAQYIRPYVDYAVSKGLYVIIDLHLVRNYGDAAGAVPQAQVKQFWDYIAPRYGNNPNVLFEVFNEPINPDSWATWKSYIQPVVDSIRTVSDNVILMGSPAWSTRVNGALTNPITGGNIAYVYHLYPNQGPATAANLDPKFGNASATIPVVLTEFGWDPVQPPHPVTGGTTSGWGLPLRQYLDARPQIGWTAWIFDNFWAPVMFDKNWNLLGGEHQGAFVRDWLAGKPATSPCNTHLARGATVTASSTYAASSPASKAVDGSCADDGRWMSAEGDTTPTLTINLGSYKSVDQIDVYSGYRWPATVADTILVAFRVEAHTASGWVTAATVTGNTKAVVTVTAPTAPIDQVRLVITDPSNNAVDIARVYEVALH</sequence>
<evidence type="ECO:0000256" key="1">
    <source>
        <dbReference type="ARBA" id="ARBA00000966"/>
    </source>
</evidence>
<dbReference type="RefSeq" id="WP_069113724.1">
    <property type="nucleotide sequence ID" value="NZ_FNUC01000004.1"/>
</dbReference>
<keyword evidence="6" id="KW-0732">Signal</keyword>
<evidence type="ECO:0000256" key="6">
    <source>
        <dbReference type="SAM" id="SignalP"/>
    </source>
</evidence>
<dbReference type="EMBL" id="FNUC01000004">
    <property type="protein sequence ID" value="SEF18544.1"/>
    <property type="molecule type" value="Genomic_DNA"/>
</dbReference>
<dbReference type="Pfam" id="PF00754">
    <property type="entry name" value="F5_F8_type_C"/>
    <property type="match status" value="1"/>
</dbReference>
<dbReference type="EC" id="3.2.1.4" evidence="2"/>
<protein>
    <recommendedName>
        <fullName evidence="2">cellulase</fullName>
        <ecNumber evidence="2">3.2.1.4</ecNumber>
    </recommendedName>
</protein>
<accession>A0A1H5PY28</accession>
<feature type="chain" id="PRO_5038331939" description="cellulase" evidence="6">
    <location>
        <begin position="21"/>
        <end position="488"/>
    </location>
</feature>
<evidence type="ECO:0000256" key="2">
    <source>
        <dbReference type="ARBA" id="ARBA00012601"/>
    </source>
</evidence>
<proteinExistence type="inferred from homology"/>
<keyword evidence="3 5" id="KW-0378">Hydrolase</keyword>
<evidence type="ECO:0000256" key="5">
    <source>
        <dbReference type="RuleBase" id="RU361153"/>
    </source>
</evidence>
<reference evidence="9" key="1">
    <citation type="submission" date="2016-10" db="EMBL/GenBank/DDBJ databases">
        <authorList>
            <person name="Varghese N."/>
            <person name="Submissions S."/>
        </authorList>
    </citation>
    <scope>NUCLEOTIDE SEQUENCE [LARGE SCALE GENOMIC DNA]</scope>
    <source>
        <strain evidence="9">DSM 45237</strain>
    </source>
</reference>
<dbReference type="Proteomes" id="UP000181980">
    <property type="component" value="Unassembled WGS sequence"/>
</dbReference>
<dbReference type="GO" id="GO:0008810">
    <property type="term" value="F:cellulase activity"/>
    <property type="evidence" value="ECO:0007669"/>
    <property type="project" value="UniProtKB-EC"/>
</dbReference>
<dbReference type="PROSITE" id="PS50022">
    <property type="entry name" value="FA58C_3"/>
    <property type="match status" value="1"/>
</dbReference>
<keyword evidence="9" id="KW-1185">Reference proteome</keyword>
<comment type="similarity">
    <text evidence="5">Belongs to the glycosyl hydrolase 5 (cellulase A) family.</text>
</comment>
<dbReference type="PROSITE" id="PS00659">
    <property type="entry name" value="GLYCOSYL_HYDROL_F5"/>
    <property type="match status" value="1"/>
</dbReference>
<evidence type="ECO:0000313" key="8">
    <source>
        <dbReference type="EMBL" id="SEF18544.1"/>
    </source>
</evidence>
<organism evidence="8 9">
    <name type="scientific">Jiangella alba</name>
    <dbReference type="NCBI Taxonomy" id="561176"/>
    <lineage>
        <taxon>Bacteria</taxon>
        <taxon>Bacillati</taxon>
        <taxon>Actinomycetota</taxon>
        <taxon>Actinomycetes</taxon>
        <taxon>Jiangellales</taxon>
        <taxon>Jiangellaceae</taxon>
        <taxon>Jiangella</taxon>
    </lineage>
</organism>
<dbReference type="InterPro" id="IPR008979">
    <property type="entry name" value="Galactose-bd-like_sf"/>
</dbReference>
<evidence type="ECO:0000256" key="4">
    <source>
        <dbReference type="ARBA" id="ARBA00023295"/>
    </source>
</evidence>
<feature type="signal peptide" evidence="6">
    <location>
        <begin position="1"/>
        <end position="20"/>
    </location>
</feature>
<feature type="domain" description="F5/8 type C" evidence="7">
    <location>
        <begin position="341"/>
        <end position="487"/>
    </location>
</feature>
<comment type="catalytic activity">
    <reaction evidence="1">
        <text>Endohydrolysis of (1-&gt;4)-beta-D-glucosidic linkages in cellulose, lichenin and cereal beta-D-glucans.</text>
        <dbReference type="EC" id="3.2.1.4"/>
    </reaction>
</comment>
<dbReference type="Pfam" id="PF00150">
    <property type="entry name" value="Cellulase"/>
    <property type="match status" value="1"/>
</dbReference>
<dbReference type="PANTHER" id="PTHR34142">
    <property type="entry name" value="ENDO-BETA-1,4-GLUCANASE A"/>
    <property type="match status" value="1"/>
</dbReference>
<dbReference type="PANTHER" id="PTHR34142:SF1">
    <property type="entry name" value="GLYCOSIDE HYDROLASE FAMILY 5 DOMAIN-CONTAINING PROTEIN"/>
    <property type="match status" value="1"/>
</dbReference>
<dbReference type="Gene3D" id="3.20.20.80">
    <property type="entry name" value="Glycosidases"/>
    <property type="match status" value="1"/>
</dbReference>
<dbReference type="GO" id="GO:0000272">
    <property type="term" value="P:polysaccharide catabolic process"/>
    <property type="evidence" value="ECO:0007669"/>
    <property type="project" value="InterPro"/>
</dbReference>
<dbReference type="SUPFAM" id="SSF51445">
    <property type="entry name" value="(Trans)glycosidases"/>
    <property type="match status" value="1"/>
</dbReference>
<dbReference type="SUPFAM" id="SSF49785">
    <property type="entry name" value="Galactose-binding domain-like"/>
    <property type="match status" value="1"/>
</dbReference>
<gene>
    <name evidence="8" type="ORF">SAMN04488561_6608</name>
</gene>
<dbReference type="InterPro" id="IPR001547">
    <property type="entry name" value="Glyco_hydro_5"/>
</dbReference>
<dbReference type="InterPro" id="IPR017853">
    <property type="entry name" value="GH"/>
</dbReference>